<gene>
    <name evidence="2" type="ORF">ADUPG1_008026</name>
</gene>
<comment type="caution">
    <text evidence="2">The sequence shown here is derived from an EMBL/GenBank/DDBJ whole genome shotgun (WGS) entry which is preliminary data.</text>
</comment>
<accession>A0ABQ5KQK4</accession>
<dbReference type="InterPro" id="IPR017943">
    <property type="entry name" value="Bactericidal_perm-incr_a/b_dom"/>
</dbReference>
<keyword evidence="3" id="KW-1185">Reference proteome</keyword>
<dbReference type="PANTHER" id="PTHR10504:SF131">
    <property type="entry name" value="BPI2 DOMAIN-CONTAINING PROTEIN"/>
    <property type="match status" value="1"/>
</dbReference>
<feature type="signal peptide" evidence="1">
    <location>
        <begin position="1"/>
        <end position="19"/>
    </location>
</feature>
<dbReference type="Gene3D" id="3.15.10.10">
    <property type="entry name" value="Bactericidal permeability-increasing protein, domain 1"/>
    <property type="match status" value="1"/>
</dbReference>
<evidence type="ECO:0000313" key="3">
    <source>
        <dbReference type="Proteomes" id="UP001057375"/>
    </source>
</evidence>
<dbReference type="PANTHER" id="PTHR10504">
    <property type="entry name" value="BACTERICIDAL PERMEABILITY-INCREASING BPI PROTEIN-RELATED"/>
    <property type="match status" value="1"/>
</dbReference>
<dbReference type="Gene3D" id="3.15.20.10">
    <property type="entry name" value="Bactericidal permeability-increasing protein, domain 2"/>
    <property type="match status" value="1"/>
</dbReference>
<evidence type="ECO:0000256" key="1">
    <source>
        <dbReference type="SAM" id="SignalP"/>
    </source>
</evidence>
<dbReference type="EMBL" id="BQXS01010857">
    <property type="protein sequence ID" value="GKT34727.1"/>
    <property type="molecule type" value="Genomic_DNA"/>
</dbReference>
<sequence>MKLSVFLAIFASFLAICACDCRYSLSQAITDQGIQTVGDIIYDYTINHLARYDIPNISGKTEFGIGSLEYNITNISIAEMDLNLPELLLLEDEGIYGRVDGNVMLDAKFDFKELQFPYVSGSGQIRLRMLGLVGEVIGELGVDSNGYITITVKIAEVDLGNVSIDITSQDSEVTASILNTLSHIFLPILESVAEKSLNSVLVDSVNNALSKFMSDRSPFMAVGLNNEKIDMRVVENPEIGGHVINFRQRGLFVVEDVEEEGVTVVGEECSELPIIVNDDDVQVMFRPSLISSSLELASTNGELSDVYFGIVPESMLPESMLNIDDSMTYMASYGFKNTTFDAVVLAGGISVTMDANIDLHAVPTSSIEDMIEDMSNGISKDADLVARVFEHGSVVETFRSSSQFVALAGVECSDQGKIGFEFKYYKPNDLFVKSTSRSFDYSNMIKFLTKVKANPTSDLLPFFSFINYMNENIGQEILSDTIGGRFVEVPGLFERGCRTCGNTITQIPVKCVDTNGLYIPFGAFDGVYFEQETVRTGYYPDEYDQYIVVSGNIGGKYNP</sequence>
<organism evidence="2 3">
    <name type="scientific">Aduncisulcus paluster</name>
    <dbReference type="NCBI Taxonomy" id="2918883"/>
    <lineage>
        <taxon>Eukaryota</taxon>
        <taxon>Metamonada</taxon>
        <taxon>Carpediemonas-like organisms</taxon>
        <taxon>Aduncisulcus</taxon>
    </lineage>
</organism>
<name>A0ABQ5KQK4_9EUKA</name>
<dbReference type="PROSITE" id="PS51257">
    <property type="entry name" value="PROKAR_LIPOPROTEIN"/>
    <property type="match status" value="1"/>
</dbReference>
<dbReference type="InterPro" id="IPR032942">
    <property type="entry name" value="BPI/LBP/Plunc"/>
</dbReference>
<keyword evidence="1" id="KW-0732">Signal</keyword>
<protein>
    <recommendedName>
        <fullName evidence="4">Lipid-binding serum glycoprotein C-terminal domain-containing protein</fullName>
    </recommendedName>
</protein>
<reference evidence="2" key="1">
    <citation type="submission" date="2022-03" db="EMBL/GenBank/DDBJ databases">
        <title>Draft genome sequence of Aduncisulcus paluster, a free-living microaerophilic Fornicata.</title>
        <authorList>
            <person name="Yuyama I."/>
            <person name="Kume K."/>
            <person name="Tamura T."/>
            <person name="Inagaki Y."/>
            <person name="Hashimoto T."/>
        </authorList>
    </citation>
    <scope>NUCLEOTIDE SEQUENCE</scope>
    <source>
        <strain evidence="2">NY0171</strain>
    </source>
</reference>
<proteinExistence type="predicted"/>
<feature type="chain" id="PRO_5047360923" description="Lipid-binding serum glycoprotein C-terminal domain-containing protein" evidence="1">
    <location>
        <begin position="20"/>
        <end position="559"/>
    </location>
</feature>
<dbReference type="SUPFAM" id="SSF55394">
    <property type="entry name" value="Bactericidal permeability-increasing protein, BPI"/>
    <property type="match status" value="1"/>
</dbReference>
<evidence type="ECO:0000313" key="2">
    <source>
        <dbReference type="EMBL" id="GKT34727.1"/>
    </source>
</evidence>
<dbReference type="Proteomes" id="UP001057375">
    <property type="component" value="Unassembled WGS sequence"/>
</dbReference>
<evidence type="ECO:0008006" key="4">
    <source>
        <dbReference type="Google" id="ProtNLM"/>
    </source>
</evidence>